<keyword evidence="2" id="KW-1185">Reference proteome</keyword>
<comment type="caution">
    <text evidence="1">The sequence shown here is derived from an EMBL/GenBank/DDBJ whole genome shotgun (WGS) entry which is preliminary data.</text>
</comment>
<name>N1VNI3_9LEPT</name>
<evidence type="ECO:0000313" key="1">
    <source>
        <dbReference type="EMBL" id="EMY60008.1"/>
    </source>
</evidence>
<sequence>MSGTLSKNLGTNDRLRAIHLWEDPTFPLKITEFTVAPSAEEFHPIPPGMYSMQMI</sequence>
<gene>
    <name evidence="1" type="ORF">LEP1GSC203_0799</name>
</gene>
<proteinExistence type="predicted"/>
<protein>
    <submittedName>
        <fullName evidence="1">Uncharacterized protein</fullName>
    </submittedName>
</protein>
<dbReference type="AlphaFoldDB" id="N1VNI3"/>
<dbReference type="EMBL" id="AOGW02000018">
    <property type="protein sequence ID" value="EMY60008.1"/>
    <property type="molecule type" value="Genomic_DNA"/>
</dbReference>
<evidence type="ECO:0000313" key="2">
    <source>
        <dbReference type="Proteomes" id="UP000012371"/>
    </source>
</evidence>
<accession>N1VNI3</accession>
<reference evidence="1" key="1">
    <citation type="submission" date="2013-03" db="EMBL/GenBank/DDBJ databases">
        <authorList>
            <person name="Harkins D.M."/>
            <person name="Durkin A.S."/>
            <person name="Brinkac L.M."/>
            <person name="Haft D.H."/>
            <person name="Selengut J.D."/>
            <person name="Sanka R."/>
            <person name="DePew J."/>
            <person name="Purushe J."/>
            <person name="Hartskeerl R.A."/>
            <person name="Ahmed A."/>
            <person name="van der Linden H."/>
            <person name="Goris M.G.A."/>
            <person name="Vinetz J.M."/>
            <person name="Sutton G.G."/>
            <person name="Nierman W.C."/>
            <person name="Fouts D.E."/>
        </authorList>
    </citation>
    <scope>NUCLEOTIDE SEQUENCE [LARGE SCALE GENOMIC DNA]</scope>
    <source>
        <strain evidence="1">LT 11-33</strain>
    </source>
</reference>
<dbReference type="Proteomes" id="UP000012371">
    <property type="component" value="Unassembled WGS sequence"/>
</dbReference>
<organism evidence="1 2">
    <name type="scientific">Leptospira terpstrae serovar Hualin str. LT 11-33 = ATCC 700639</name>
    <dbReference type="NCBI Taxonomy" id="1257025"/>
    <lineage>
        <taxon>Bacteria</taxon>
        <taxon>Pseudomonadati</taxon>
        <taxon>Spirochaetota</taxon>
        <taxon>Spirochaetia</taxon>
        <taxon>Leptospirales</taxon>
        <taxon>Leptospiraceae</taxon>
        <taxon>Leptospira</taxon>
    </lineage>
</organism>